<evidence type="ECO:0000256" key="3">
    <source>
        <dbReference type="SAM" id="Phobius"/>
    </source>
</evidence>
<feature type="transmembrane region" description="Helical" evidence="3">
    <location>
        <begin position="618"/>
        <end position="638"/>
    </location>
</feature>
<feature type="coiled-coil region" evidence="1">
    <location>
        <begin position="193"/>
        <end position="437"/>
    </location>
</feature>
<evidence type="ECO:0000256" key="1">
    <source>
        <dbReference type="SAM" id="Coils"/>
    </source>
</evidence>
<evidence type="ECO:0000313" key="4">
    <source>
        <dbReference type="EMBL" id="KAK9293135.1"/>
    </source>
</evidence>
<keyword evidence="5" id="KW-1185">Reference proteome</keyword>
<dbReference type="AlphaFoldDB" id="A0AAP0SE19"/>
<keyword evidence="3" id="KW-1133">Transmembrane helix</keyword>
<feature type="coiled-coil region" evidence="1">
    <location>
        <begin position="466"/>
        <end position="535"/>
    </location>
</feature>
<dbReference type="Proteomes" id="UP001415857">
    <property type="component" value="Unassembled WGS sequence"/>
</dbReference>
<evidence type="ECO:0000256" key="2">
    <source>
        <dbReference type="SAM" id="MobiDB-lite"/>
    </source>
</evidence>
<comment type="caution">
    <text evidence="4">The sequence shown here is derived from an EMBL/GenBank/DDBJ whole genome shotgun (WGS) entry which is preliminary data.</text>
</comment>
<name>A0AAP0SE19_LIQFO</name>
<reference evidence="4 5" key="1">
    <citation type="journal article" date="2024" name="Plant J.">
        <title>Genome sequences and population genomics reveal climatic adaptation and genomic divergence between two closely related sweetgum species.</title>
        <authorList>
            <person name="Xu W.Q."/>
            <person name="Ren C.Q."/>
            <person name="Zhang X.Y."/>
            <person name="Comes H.P."/>
            <person name="Liu X.H."/>
            <person name="Li Y.G."/>
            <person name="Kettle C.J."/>
            <person name="Jalonen R."/>
            <person name="Gaisberger H."/>
            <person name="Ma Y.Z."/>
            <person name="Qiu Y.X."/>
        </authorList>
    </citation>
    <scope>NUCLEOTIDE SEQUENCE [LARGE SCALE GENOMIC DNA]</scope>
    <source>
        <strain evidence="4">Hangzhou</strain>
    </source>
</reference>
<gene>
    <name evidence="4" type="ORF">L1049_021121</name>
</gene>
<proteinExistence type="predicted"/>
<sequence>MAKKKVTHQPKPPQEDLPQHPEQTLHATTPMDDPSEKIQSLKSLNSLLLKETHERRQQVDTLVKSKEALESELTRSVIERKALDAELSRLSDETVGLELEKSLMGVFVYAQMGEMGVGFEGLMREKVEDEKRLEGLEREIKKVRSEREVQIGVLKKKVNELMGEIENERKVSSHAMRERDEVNYKLGVQVEEANGLREKVVEMEERERKIEGEVRKLKMEYEGIVEEKEERESEIESLMRDKDLVERGLAESARVIEDLRREIEQNFREKKEMEEERKGQVLKIDELEKEVSELNESVSILQNEEKRLQMEVCELKKSNAEAVEEREKMLMEFDVLQKEKGEKERNIVILLEEKTLVMKSLEKALKELEDEKQKMEGIVQEKSEIEVVKGRLESEIAELRKGANELRNVVFTLQESRKVQEEENKRLQSDIGQYRDVIDRVTVERDDARKGFNEEKKNGLNLRLKVSEMEKSTEESIKEIERMRSEHEKLIEEKMVIQNQFESLMEDKDAVQKNLVKAQQDNDDMQAKMESVRTNSEQALMMLKNTAALVCMSKDESNGKECTFTDEQKIEDLLQPYAAELEAIKKAFKNKEMKLEDMKKQLEFMQNSVSEAHKKKSFWTLVSSATTVFAAISVAYVARGR</sequence>
<feature type="coiled-coil region" evidence="1">
    <location>
        <begin position="578"/>
        <end position="615"/>
    </location>
</feature>
<dbReference type="EMBL" id="JBBPBK010000001">
    <property type="protein sequence ID" value="KAK9293135.1"/>
    <property type="molecule type" value="Genomic_DNA"/>
</dbReference>
<evidence type="ECO:0000313" key="5">
    <source>
        <dbReference type="Proteomes" id="UP001415857"/>
    </source>
</evidence>
<keyword evidence="3" id="KW-0472">Membrane</keyword>
<protein>
    <submittedName>
        <fullName evidence="4">Uncharacterized protein</fullName>
    </submittedName>
</protein>
<keyword evidence="3" id="KW-0812">Transmembrane</keyword>
<keyword evidence="1" id="KW-0175">Coiled coil</keyword>
<accession>A0AAP0SE19</accession>
<organism evidence="4 5">
    <name type="scientific">Liquidambar formosana</name>
    <name type="common">Formosan gum</name>
    <dbReference type="NCBI Taxonomy" id="63359"/>
    <lineage>
        <taxon>Eukaryota</taxon>
        <taxon>Viridiplantae</taxon>
        <taxon>Streptophyta</taxon>
        <taxon>Embryophyta</taxon>
        <taxon>Tracheophyta</taxon>
        <taxon>Spermatophyta</taxon>
        <taxon>Magnoliopsida</taxon>
        <taxon>eudicotyledons</taxon>
        <taxon>Gunneridae</taxon>
        <taxon>Pentapetalae</taxon>
        <taxon>Saxifragales</taxon>
        <taxon>Altingiaceae</taxon>
        <taxon>Liquidambar</taxon>
    </lineage>
</organism>
<feature type="coiled-coil region" evidence="1">
    <location>
        <begin position="66"/>
        <end position="146"/>
    </location>
</feature>
<feature type="region of interest" description="Disordered" evidence="2">
    <location>
        <begin position="1"/>
        <end position="37"/>
    </location>
</feature>